<feature type="transmembrane region" description="Helical" evidence="1">
    <location>
        <begin position="12"/>
        <end position="45"/>
    </location>
</feature>
<keyword evidence="1" id="KW-1133">Transmembrane helix</keyword>
<reference evidence="2 3" key="1">
    <citation type="submission" date="2019-02" db="EMBL/GenBank/DDBJ databases">
        <title>Deep-cultivation of Planctomycetes and their phenomic and genomic characterization uncovers novel biology.</title>
        <authorList>
            <person name="Wiegand S."/>
            <person name="Jogler M."/>
            <person name="Boedeker C."/>
            <person name="Pinto D."/>
            <person name="Vollmers J."/>
            <person name="Rivas-Marin E."/>
            <person name="Kohn T."/>
            <person name="Peeters S.H."/>
            <person name="Heuer A."/>
            <person name="Rast P."/>
            <person name="Oberbeckmann S."/>
            <person name="Bunk B."/>
            <person name="Jeske O."/>
            <person name="Meyerdierks A."/>
            <person name="Storesund J.E."/>
            <person name="Kallscheuer N."/>
            <person name="Luecker S."/>
            <person name="Lage O.M."/>
            <person name="Pohl T."/>
            <person name="Merkel B.J."/>
            <person name="Hornburger P."/>
            <person name="Mueller R.-W."/>
            <person name="Bruemmer F."/>
            <person name="Labrenz M."/>
            <person name="Spormann A.M."/>
            <person name="Op Den Camp H."/>
            <person name="Overmann J."/>
            <person name="Amann R."/>
            <person name="Jetten M.S.M."/>
            <person name="Mascher T."/>
            <person name="Medema M.H."/>
            <person name="Devos D.P."/>
            <person name="Kaster A.-K."/>
            <person name="Ovreas L."/>
            <person name="Rohde M."/>
            <person name="Galperin M.Y."/>
            <person name="Jogler C."/>
        </authorList>
    </citation>
    <scope>NUCLEOTIDE SEQUENCE [LARGE SCALE GENOMIC DNA]</scope>
    <source>
        <strain evidence="2 3">Pla52n</strain>
    </source>
</reference>
<name>A0A5C6B5L3_9BACT</name>
<protein>
    <submittedName>
        <fullName evidence="2">Uncharacterized protein</fullName>
    </submittedName>
</protein>
<keyword evidence="3" id="KW-1185">Reference proteome</keyword>
<accession>A0A5C6B5L3</accession>
<feature type="transmembrane region" description="Helical" evidence="1">
    <location>
        <begin position="52"/>
        <end position="70"/>
    </location>
</feature>
<organism evidence="2 3">
    <name type="scientific">Stieleria varia</name>
    <dbReference type="NCBI Taxonomy" id="2528005"/>
    <lineage>
        <taxon>Bacteria</taxon>
        <taxon>Pseudomonadati</taxon>
        <taxon>Planctomycetota</taxon>
        <taxon>Planctomycetia</taxon>
        <taxon>Pirellulales</taxon>
        <taxon>Pirellulaceae</taxon>
        <taxon>Stieleria</taxon>
    </lineage>
</organism>
<gene>
    <name evidence="2" type="ORF">Pla52n_01480</name>
</gene>
<evidence type="ECO:0000256" key="1">
    <source>
        <dbReference type="SAM" id="Phobius"/>
    </source>
</evidence>
<dbReference type="Proteomes" id="UP000320176">
    <property type="component" value="Unassembled WGS sequence"/>
</dbReference>
<proteinExistence type="predicted"/>
<dbReference type="AlphaFoldDB" id="A0A5C6B5L3"/>
<dbReference type="RefSeq" id="WP_146517781.1">
    <property type="nucleotide sequence ID" value="NZ_SJPN01000001.1"/>
</dbReference>
<keyword evidence="1" id="KW-0812">Transmembrane</keyword>
<sequence>MRSTQYTLKRAFLYTAIFAVFCAFVSAHPELAMFAGILPVAIIAFSCSRRRVSTFLLIAFFTTLALFWSFSFPGTHPTQEDGLCATVGAAVGAAVDHARTLLREWI</sequence>
<comment type="caution">
    <text evidence="2">The sequence shown here is derived from an EMBL/GenBank/DDBJ whole genome shotgun (WGS) entry which is preliminary data.</text>
</comment>
<evidence type="ECO:0000313" key="2">
    <source>
        <dbReference type="EMBL" id="TWU07575.1"/>
    </source>
</evidence>
<keyword evidence="1" id="KW-0472">Membrane</keyword>
<evidence type="ECO:0000313" key="3">
    <source>
        <dbReference type="Proteomes" id="UP000320176"/>
    </source>
</evidence>
<dbReference type="EMBL" id="SJPN01000001">
    <property type="protein sequence ID" value="TWU07575.1"/>
    <property type="molecule type" value="Genomic_DNA"/>
</dbReference>